<sequence>MKLVLLFVVYLAFVHVNAQADTIYAKVIGTEDYRYAYSPRDYRHKIWEGWGIRNEQFYINDAPKSSDKNLKTVWSSDSAVGARLKYKPHRDAGCFCCGNDFNGVICLFNGDCSDDINNWMVHGRIKSFNIYWNDTLLSNVQLYDTWHFQYFDIGVYFKCTWSAKTLDAPYEYKMSDQLTFEIAEVYEGTESDESCFSELLWKNAPN</sequence>
<dbReference type="Pfam" id="PF25302">
    <property type="entry name" value="NADase_transloc"/>
    <property type="match status" value="1"/>
</dbReference>
<dbReference type="InterPro" id="IPR057561">
    <property type="entry name" value="NADase_transloc"/>
</dbReference>
<keyword evidence="1" id="KW-0732">Signal</keyword>
<evidence type="ECO:0000313" key="4">
    <source>
        <dbReference type="Proteomes" id="UP000683507"/>
    </source>
</evidence>
<dbReference type="AlphaFoldDB" id="A0A916NB97"/>
<feature type="signal peptide" evidence="1">
    <location>
        <begin position="1"/>
        <end position="20"/>
    </location>
</feature>
<feature type="domain" description="NAD glycohydrolase translocation F5/8 type C" evidence="2">
    <location>
        <begin position="64"/>
        <end position="200"/>
    </location>
</feature>
<dbReference type="EMBL" id="OU015584">
    <property type="protein sequence ID" value="CAG5082547.1"/>
    <property type="molecule type" value="Genomic_DNA"/>
</dbReference>
<feature type="chain" id="PRO_5036863004" description="NAD glycohydrolase translocation F5/8 type C domain-containing protein" evidence="1">
    <location>
        <begin position="21"/>
        <end position="206"/>
    </location>
</feature>
<proteinExistence type="predicted"/>
<accession>A0A916NB97</accession>
<name>A0A916NB97_9FLAO</name>
<gene>
    <name evidence="3" type="ORF">CRYO30217_01947</name>
</gene>
<protein>
    <recommendedName>
        <fullName evidence="2">NAD glycohydrolase translocation F5/8 type C domain-containing protein</fullName>
    </recommendedName>
</protein>
<evidence type="ECO:0000259" key="2">
    <source>
        <dbReference type="Pfam" id="PF25302"/>
    </source>
</evidence>
<dbReference type="KEGG" id="ptan:CRYO30217_01947"/>
<reference evidence="3" key="1">
    <citation type="submission" date="2021-04" db="EMBL/GenBank/DDBJ databases">
        <authorList>
            <person name="Rodrigo-Torres L."/>
            <person name="Arahal R. D."/>
            <person name="Lucena T."/>
        </authorList>
    </citation>
    <scope>NUCLEOTIDE SEQUENCE</scope>
    <source>
        <strain evidence="3">AS29M-1</strain>
    </source>
</reference>
<evidence type="ECO:0000313" key="3">
    <source>
        <dbReference type="EMBL" id="CAG5082547.1"/>
    </source>
</evidence>
<organism evidence="3 4">
    <name type="scientific">Parvicella tangerina</name>
    <dbReference type="NCBI Taxonomy" id="2829795"/>
    <lineage>
        <taxon>Bacteria</taxon>
        <taxon>Pseudomonadati</taxon>
        <taxon>Bacteroidota</taxon>
        <taxon>Flavobacteriia</taxon>
        <taxon>Flavobacteriales</taxon>
        <taxon>Parvicellaceae</taxon>
        <taxon>Parvicella</taxon>
    </lineage>
</organism>
<evidence type="ECO:0000256" key="1">
    <source>
        <dbReference type="SAM" id="SignalP"/>
    </source>
</evidence>
<keyword evidence="4" id="KW-1185">Reference proteome</keyword>
<dbReference type="Proteomes" id="UP000683507">
    <property type="component" value="Chromosome"/>
</dbReference>
<dbReference type="RefSeq" id="WP_258542149.1">
    <property type="nucleotide sequence ID" value="NZ_OU015584.1"/>
</dbReference>